<name>A0ABY8QZ94_9MICO</name>
<protein>
    <submittedName>
        <fullName evidence="1">Uncharacterized protein</fullName>
    </submittedName>
</protein>
<accession>A0ABY8QZ94</accession>
<dbReference type="RefSeq" id="WP_349640348.1">
    <property type="nucleotide sequence ID" value="NZ_CP090958.1"/>
</dbReference>
<evidence type="ECO:0000313" key="2">
    <source>
        <dbReference type="Proteomes" id="UP001209083"/>
    </source>
</evidence>
<evidence type="ECO:0000313" key="1">
    <source>
        <dbReference type="EMBL" id="WGW13526.1"/>
    </source>
</evidence>
<reference evidence="1 2" key="1">
    <citation type="submission" date="2023-05" db="EMBL/GenBank/DDBJ databases">
        <title>Lithophilousrod everest ZFBP1038 complete genpme.</title>
        <authorList>
            <person name="Tian M."/>
        </authorList>
    </citation>
    <scope>NUCLEOTIDE SEQUENCE [LARGE SCALE GENOMIC DNA]</scope>
    <source>
        <strain evidence="1 2">ZFBP1038</strain>
    </source>
</reference>
<gene>
    <name evidence="1" type="ORF">LWF01_07155</name>
</gene>
<sequence length="93" mass="9113">MGDDDSRPSHGALEQRWGIAGGVGLTVGAGVCLAAWQIGGILGGYSYASLSGALAVLGFADELSVAGPEAESVVLAGDGDVVAVDPVVVEDAE</sequence>
<dbReference type="Proteomes" id="UP001209083">
    <property type="component" value="Chromosome"/>
</dbReference>
<organism evidence="1 2">
    <name type="scientific">Saxibacter everestensis</name>
    <dbReference type="NCBI Taxonomy" id="2909229"/>
    <lineage>
        <taxon>Bacteria</taxon>
        <taxon>Bacillati</taxon>
        <taxon>Actinomycetota</taxon>
        <taxon>Actinomycetes</taxon>
        <taxon>Micrococcales</taxon>
        <taxon>Brevibacteriaceae</taxon>
        <taxon>Saxibacter</taxon>
    </lineage>
</organism>
<dbReference type="EMBL" id="CP090958">
    <property type="protein sequence ID" value="WGW13526.1"/>
    <property type="molecule type" value="Genomic_DNA"/>
</dbReference>
<keyword evidence="2" id="KW-1185">Reference proteome</keyword>
<proteinExistence type="predicted"/>